<reference evidence="1 2" key="1">
    <citation type="submission" date="2018-08" db="EMBL/GenBank/DDBJ databases">
        <title>Paraburkholderia sp. DHOM06 isolated from forest soil.</title>
        <authorList>
            <person name="Gao Z.-H."/>
            <person name="Qiu L.-H."/>
        </authorList>
    </citation>
    <scope>NUCLEOTIDE SEQUENCE [LARGE SCALE GENOMIC DNA]</scope>
    <source>
        <strain evidence="1 2">DHOM06</strain>
    </source>
</reference>
<dbReference type="AlphaFoldDB" id="A0A3D8JYI9"/>
<dbReference type="PANTHER" id="PTHR33221:SF15">
    <property type="entry name" value="HTH-TYPE TRANSCRIPTIONAL REGULATOR YWGB-RELATED"/>
    <property type="match status" value="1"/>
</dbReference>
<sequence length="150" mass="16589">MRTDSRLSRLLHALLHMEHAERPLTSDAMAEMLRTNPVVVRRLLSGLRESGYVQSEKGHGGGWVLSAALDDITLLDVYRSAGEPALFSDLVTEDDPQCLVEQAVNAHLSATVREAEQALLEKFGKVTLGDLSREIKKKGKRMSPPRQEAT</sequence>
<dbReference type="EMBL" id="QRGA01000009">
    <property type="protein sequence ID" value="RDU97694.1"/>
    <property type="molecule type" value="Genomic_DNA"/>
</dbReference>
<dbReference type="Gene3D" id="1.10.10.10">
    <property type="entry name" value="Winged helix-like DNA-binding domain superfamily/Winged helix DNA-binding domain"/>
    <property type="match status" value="1"/>
</dbReference>
<dbReference type="InterPro" id="IPR036390">
    <property type="entry name" value="WH_DNA-bd_sf"/>
</dbReference>
<evidence type="ECO:0000313" key="1">
    <source>
        <dbReference type="EMBL" id="RDU97694.1"/>
    </source>
</evidence>
<dbReference type="GO" id="GO:0005829">
    <property type="term" value="C:cytosol"/>
    <property type="evidence" value="ECO:0007669"/>
    <property type="project" value="TreeGrafter"/>
</dbReference>
<keyword evidence="2" id="KW-1185">Reference proteome</keyword>
<comment type="caution">
    <text evidence="1">The sequence shown here is derived from an EMBL/GenBank/DDBJ whole genome shotgun (WGS) entry which is preliminary data.</text>
</comment>
<dbReference type="RefSeq" id="WP_115534883.1">
    <property type="nucleotide sequence ID" value="NZ_QRGA01000009.1"/>
</dbReference>
<protein>
    <submittedName>
        <fullName evidence="1">Rrf2 family transcriptional regulator</fullName>
    </submittedName>
</protein>
<dbReference type="Proteomes" id="UP000256838">
    <property type="component" value="Unassembled WGS sequence"/>
</dbReference>
<dbReference type="PANTHER" id="PTHR33221">
    <property type="entry name" value="WINGED HELIX-TURN-HELIX TRANSCRIPTIONAL REGULATOR, RRF2 FAMILY"/>
    <property type="match status" value="1"/>
</dbReference>
<gene>
    <name evidence="1" type="ORF">DWV00_17665</name>
</gene>
<dbReference type="GO" id="GO:0003700">
    <property type="term" value="F:DNA-binding transcription factor activity"/>
    <property type="evidence" value="ECO:0007669"/>
    <property type="project" value="TreeGrafter"/>
</dbReference>
<proteinExistence type="predicted"/>
<dbReference type="OrthoDB" id="9800506at2"/>
<dbReference type="SUPFAM" id="SSF46785">
    <property type="entry name" value="Winged helix' DNA-binding domain"/>
    <property type="match status" value="1"/>
</dbReference>
<organism evidence="1 2">
    <name type="scientific">Trinickia dinghuensis</name>
    <dbReference type="NCBI Taxonomy" id="2291023"/>
    <lineage>
        <taxon>Bacteria</taxon>
        <taxon>Pseudomonadati</taxon>
        <taxon>Pseudomonadota</taxon>
        <taxon>Betaproteobacteria</taxon>
        <taxon>Burkholderiales</taxon>
        <taxon>Burkholderiaceae</taxon>
        <taxon>Trinickia</taxon>
    </lineage>
</organism>
<dbReference type="InterPro" id="IPR000944">
    <property type="entry name" value="Tscrpt_reg_Rrf2"/>
</dbReference>
<evidence type="ECO:0000313" key="2">
    <source>
        <dbReference type="Proteomes" id="UP000256838"/>
    </source>
</evidence>
<dbReference type="Pfam" id="PF02082">
    <property type="entry name" value="Rrf2"/>
    <property type="match status" value="1"/>
</dbReference>
<dbReference type="PROSITE" id="PS51197">
    <property type="entry name" value="HTH_RRF2_2"/>
    <property type="match status" value="1"/>
</dbReference>
<name>A0A3D8JYI9_9BURK</name>
<accession>A0A3D8JYI9</accession>
<dbReference type="InterPro" id="IPR036388">
    <property type="entry name" value="WH-like_DNA-bd_sf"/>
</dbReference>